<dbReference type="InterPro" id="IPR032675">
    <property type="entry name" value="LRR_dom_sf"/>
</dbReference>
<protein>
    <recommendedName>
        <fullName evidence="3">F-box domain-containing protein</fullName>
    </recommendedName>
</protein>
<dbReference type="AlphaFoldDB" id="A0A2H3CTP8"/>
<dbReference type="EMBL" id="KZ293684">
    <property type="protein sequence ID" value="PBK86411.1"/>
    <property type="molecule type" value="Genomic_DNA"/>
</dbReference>
<organism evidence="1 2">
    <name type="scientific">Armillaria gallica</name>
    <name type="common">Bulbous honey fungus</name>
    <name type="synonym">Armillaria bulbosa</name>
    <dbReference type="NCBI Taxonomy" id="47427"/>
    <lineage>
        <taxon>Eukaryota</taxon>
        <taxon>Fungi</taxon>
        <taxon>Dikarya</taxon>
        <taxon>Basidiomycota</taxon>
        <taxon>Agaricomycotina</taxon>
        <taxon>Agaricomycetes</taxon>
        <taxon>Agaricomycetidae</taxon>
        <taxon>Agaricales</taxon>
        <taxon>Marasmiineae</taxon>
        <taxon>Physalacriaceae</taxon>
        <taxon>Armillaria</taxon>
    </lineage>
</organism>
<proteinExistence type="predicted"/>
<keyword evidence="2" id="KW-1185">Reference proteome</keyword>
<sequence>MSQQGVVDILNTQSGLANALPLELIDAIVENNRDDKESLLASSCVSKSWRAASLRHLFSTANFWSDDDFTRWREIGSYLPQVPLYVRKVIFEPEVKSIAVENEASWQTPVEELEQFVFHELEIVSNPPGIQLPDMPRVHTLVWNTPLSLSLPITCTPETRQFISMFCFLKEVEFTGRFATVSDAKEFFGLLPPIEVLNIEGIDIEEAGSSGQSPVFTSDMTNLRRLSVEECVTPLDWLVDDILAVSCPANLQSMRYEDGLPFSQKAFTRLLALSSESLQELIIHPPSDERTISGGWEKMPHFTNQAFPSLTSLTFCFIQLGLPFKPLFSINWCRRVIEALPPAPKMTSLTMHFDAIHPEDTDEIVADQSFDWKQLSERTSELFPELKRFVIYIFMRTDFGTRRKALSRSEALLEERLEHFGNKLVIQWVDENPHLSGNIDWDSE</sequence>
<dbReference type="Proteomes" id="UP000217790">
    <property type="component" value="Unassembled WGS sequence"/>
</dbReference>
<evidence type="ECO:0000313" key="2">
    <source>
        <dbReference type="Proteomes" id="UP000217790"/>
    </source>
</evidence>
<gene>
    <name evidence="1" type="ORF">ARMGADRAFT_1017397</name>
</gene>
<dbReference type="Gene3D" id="3.80.10.10">
    <property type="entry name" value="Ribonuclease Inhibitor"/>
    <property type="match status" value="1"/>
</dbReference>
<accession>A0A2H3CTP8</accession>
<dbReference type="InParanoid" id="A0A2H3CTP8"/>
<evidence type="ECO:0000313" key="1">
    <source>
        <dbReference type="EMBL" id="PBK86411.1"/>
    </source>
</evidence>
<evidence type="ECO:0008006" key="3">
    <source>
        <dbReference type="Google" id="ProtNLM"/>
    </source>
</evidence>
<dbReference type="OrthoDB" id="2918124at2759"/>
<reference evidence="2" key="1">
    <citation type="journal article" date="2017" name="Nat. Ecol. Evol.">
        <title>Genome expansion and lineage-specific genetic innovations in the forest pathogenic fungi Armillaria.</title>
        <authorList>
            <person name="Sipos G."/>
            <person name="Prasanna A.N."/>
            <person name="Walter M.C."/>
            <person name="O'Connor E."/>
            <person name="Balint B."/>
            <person name="Krizsan K."/>
            <person name="Kiss B."/>
            <person name="Hess J."/>
            <person name="Varga T."/>
            <person name="Slot J."/>
            <person name="Riley R."/>
            <person name="Boka B."/>
            <person name="Rigling D."/>
            <person name="Barry K."/>
            <person name="Lee J."/>
            <person name="Mihaltcheva S."/>
            <person name="LaButti K."/>
            <person name="Lipzen A."/>
            <person name="Waldron R."/>
            <person name="Moloney N.M."/>
            <person name="Sperisen C."/>
            <person name="Kredics L."/>
            <person name="Vagvoelgyi C."/>
            <person name="Patrignani A."/>
            <person name="Fitzpatrick D."/>
            <person name="Nagy I."/>
            <person name="Doyle S."/>
            <person name="Anderson J.B."/>
            <person name="Grigoriev I.V."/>
            <person name="Gueldener U."/>
            <person name="Muensterkoetter M."/>
            <person name="Nagy L.G."/>
        </authorList>
    </citation>
    <scope>NUCLEOTIDE SEQUENCE [LARGE SCALE GENOMIC DNA]</scope>
    <source>
        <strain evidence="2">Ar21-2</strain>
    </source>
</reference>
<name>A0A2H3CTP8_ARMGA</name>